<evidence type="ECO:0000313" key="16">
    <source>
        <dbReference type="Proteomes" id="UP001156664"/>
    </source>
</evidence>
<dbReference type="Pfam" id="PF00512">
    <property type="entry name" value="HisKA"/>
    <property type="match status" value="1"/>
</dbReference>
<feature type="transmembrane region" description="Helical" evidence="13">
    <location>
        <begin position="105"/>
        <end position="126"/>
    </location>
</feature>
<evidence type="ECO:0000256" key="11">
    <source>
        <dbReference type="ARBA" id="ARBA00023012"/>
    </source>
</evidence>
<keyword evidence="7" id="KW-0547">Nucleotide-binding</keyword>
<evidence type="ECO:0000256" key="4">
    <source>
        <dbReference type="ARBA" id="ARBA00022553"/>
    </source>
</evidence>
<evidence type="ECO:0000256" key="8">
    <source>
        <dbReference type="ARBA" id="ARBA00022777"/>
    </source>
</evidence>
<evidence type="ECO:0000256" key="12">
    <source>
        <dbReference type="ARBA" id="ARBA00023136"/>
    </source>
</evidence>
<dbReference type="SUPFAM" id="SSF47384">
    <property type="entry name" value="Homodimeric domain of signal transducing histidine kinase"/>
    <property type="match status" value="1"/>
</dbReference>
<dbReference type="InterPro" id="IPR003594">
    <property type="entry name" value="HATPase_dom"/>
</dbReference>
<dbReference type="SUPFAM" id="SSF55874">
    <property type="entry name" value="ATPase domain of HSP90 chaperone/DNA topoisomerase II/histidine kinase"/>
    <property type="match status" value="1"/>
</dbReference>
<dbReference type="InterPro" id="IPR036890">
    <property type="entry name" value="HATPase_C_sf"/>
</dbReference>
<evidence type="ECO:0000313" key="15">
    <source>
        <dbReference type="EMBL" id="GLR25626.1"/>
    </source>
</evidence>
<evidence type="ECO:0000256" key="13">
    <source>
        <dbReference type="SAM" id="Phobius"/>
    </source>
</evidence>
<dbReference type="SMART" id="SM00387">
    <property type="entry name" value="HATPase_c"/>
    <property type="match status" value="1"/>
</dbReference>
<dbReference type="SMART" id="SM00388">
    <property type="entry name" value="HisKA"/>
    <property type="match status" value="1"/>
</dbReference>
<keyword evidence="8" id="KW-0418">Kinase</keyword>
<evidence type="ECO:0000256" key="5">
    <source>
        <dbReference type="ARBA" id="ARBA00022679"/>
    </source>
</evidence>
<dbReference type="InterPro" id="IPR038318">
    <property type="entry name" value="KdpD_sf"/>
</dbReference>
<evidence type="ECO:0000259" key="14">
    <source>
        <dbReference type="PROSITE" id="PS50109"/>
    </source>
</evidence>
<comment type="subcellular location">
    <subcellularLocation>
        <location evidence="2">Membrane</location>
        <topology evidence="2">Multi-pass membrane protein</topology>
    </subcellularLocation>
</comment>
<dbReference type="PROSITE" id="PS50109">
    <property type="entry name" value="HIS_KIN"/>
    <property type="match status" value="1"/>
</dbReference>
<evidence type="ECO:0000256" key="6">
    <source>
        <dbReference type="ARBA" id="ARBA00022692"/>
    </source>
</evidence>
<accession>A0ABQ5YQ97</accession>
<dbReference type="EMBL" id="BSOJ01000006">
    <property type="protein sequence ID" value="GLR25626.1"/>
    <property type="molecule type" value="Genomic_DNA"/>
</dbReference>
<comment type="catalytic activity">
    <reaction evidence="1">
        <text>ATP + protein L-histidine = ADP + protein N-phospho-L-histidine.</text>
        <dbReference type="EC" id="2.7.13.3"/>
    </reaction>
</comment>
<keyword evidence="10 13" id="KW-1133">Transmembrane helix</keyword>
<dbReference type="InterPro" id="IPR004358">
    <property type="entry name" value="Sig_transdc_His_kin-like_C"/>
</dbReference>
<dbReference type="Gene3D" id="1.10.287.130">
    <property type="match status" value="1"/>
</dbReference>
<dbReference type="Gene3D" id="3.30.565.10">
    <property type="entry name" value="Histidine kinase-like ATPase, C-terminal domain"/>
    <property type="match status" value="1"/>
</dbReference>
<sequence length="384" mass="43318">MSNTLARRFRHFRVLYLREWGAAFQRSAFLQTVVFSLALALATACVEFFLLDLSPLTSILLFLVLVVAAAYFASPKVSFFIAVVSFCVVHYLVVEPRYSLHVNDWQSLSVLVSYLLVSMLVNSLVYRLNQKTREAIAAMRQLRQERDDEIRSRLLASFSHDMRTPLTAILAASTALSEQFERLNDADRRALVESIESEAFHLVSSSENILALIALRNLPALPKPLGWQAPQELVEQVVRRYRLRRLKTAIVADCQQDVGLIRADVGSVTQALSNLLDNAFAVHKKPTPIVVEIRQTQEAGRMWVDLAVLDEGPGFPDNFSPRNLKMFEHIRPGYHRGFGLGLPIIQTIMDLHGGQLRCINRPEGGARVVLRFEAFEPELGEHLV</sequence>
<protein>
    <recommendedName>
        <fullName evidence="3">histidine kinase</fullName>
        <ecNumber evidence="3">2.7.13.3</ecNumber>
    </recommendedName>
</protein>
<dbReference type="Gene3D" id="1.20.120.620">
    <property type="entry name" value="Backbone structure of the membrane domain of e. Coli histidine kinase receptor kdpd"/>
    <property type="match status" value="1"/>
</dbReference>
<dbReference type="CDD" id="cd00075">
    <property type="entry name" value="HATPase"/>
    <property type="match status" value="1"/>
</dbReference>
<dbReference type="CDD" id="cd00082">
    <property type="entry name" value="HisKA"/>
    <property type="match status" value="1"/>
</dbReference>
<dbReference type="RefSeq" id="WP_284280020.1">
    <property type="nucleotide sequence ID" value="NZ_BSOJ01000006.1"/>
</dbReference>
<evidence type="ECO:0000256" key="9">
    <source>
        <dbReference type="ARBA" id="ARBA00022840"/>
    </source>
</evidence>
<gene>
    <name evidence="15" type="ORF">GCM10007875_07140</name>
</gene>
<keyword evidence="16" id="KW-1185">Reference proteome</keyword>
<evidence type="ECO:0000256" key="2">
    <source>
        <dbReference type="ARBA" id="ARBA00004141"/>
    </source>
</evidence>
<keyword evidence="4" id="KW-0597">Phosphoprotein</keyword>
<evidence type="ECO:0000256" key="7">
    <source>
        <dbReference type="ARBA" id="ARBA00022741"/>
    </source>
</evidence>
<dbReference type="InterPro" id="IPR052023">
    <property type="entry name" value="Histidine_kinase_KdpD"/>
</dbReference>
<evidence type="ECO:0000256" key="10">
    <source>
        <dbReference type="ARBA" id="ARBA00022989"/>
    </source>
</evidence>
<evidence type="ECO:0000256" key="3">
    <source>
        <dbReference type="ARBA" id="ARBA00012438"/>
    </source>
</evidence>
<feature type="transmembrane region" description="Helical" evidence="13">
    <location>
        <begin position="56"/>
        <end position="72"/>
    </location>
</feature>
<feature type="transmembrane region" description="Helical" evidence="13">
    <location>
        <begin position="77"/>
        <end position="93"/>
    </location>
</feature>
<name>A0ABQ5YQ97_9BURK</name>
<dbReference type="InterPro" id="IPR036097">
    <property type="entry name" value="HisK_dim/P_sf"/>
</dbReference>
<dbReference type="PANTHER" id="PTHR45569">
    <property type="entry name" value="SENSOR PROTEIN KDPD"/>
    <property type="match status" value="1"/>
</dbReference>
<dbReference type="PANTHER" id="PTHR45569:SF1">
    <property type="entry name" value="SENSOR PROTEIN KDPD"/>
    <property type="match status" value="1"/>
</dbReference>
<dbReference type="Pfam" id="PF13493">
    <property type="entry name" value="DUF4118"/>
    <property type="match status" value="1"/>
</dbReference>
<dbReference type="Pfam" id="PF02518">
    <property type="entry name" value="HATPase_c"/>
    <property type="match status" value="1"/>
</dbReference>
<dbReference type="InterPro" id="IPR003661">
    <property type="entry name" value="HisK_dim/P_dom"/>
</dbReference>
<dbReference type="Proteomes" id="UP001156664">
    <property type="component" value="Unassembled WGS sequence"/>
</dbReference>
<dbReference type="InterPro" id="IPR025201">
    <property type="entry name" value="KdpD_TM"/>
</dbReference>
<evidence type="ECO:0000256" key="1">
    <source>
        <dbReference type="ARBA" id="ARBA00000085"/>
    </source>
</evidence>
<keyword evidence="12 13" id="KW-0472">Membrane</keyword>
<keyword evidence="6 13" id="KW-0812">Transmembrane</keyword>
<dbReference type="PRINTS" id="PR00344">
    <property type="entry name" value="BCTRLSENSOR"/>
</dbReference>
<dbReference type="InterPro" id="IPR005467">
    <property type="entry name" value="His_kinase_dom"/>
</dbReference>
<reference evidence="16" key="1">
    <citation type="journal article" date="2019" name="Int. J. Syst. Evol. Microbiol.">
        <title>The Global Catalogue of Microorganisms (GCM) 10K type strain sequencing project: providing services to taxonomists for standard genome sequencing and annotation.</title>
        <authorList>
            <consortium name="The Broad Institute Genomics Platform"/>
            <consortium name="The Broad Institute Genome Sequencing Center for Infectious Disease"/>
            <person name="Wu L."/>
            <person name="Ma J."/>
        </authorList>
    </citation>
    <scope>NUCLEOTIDE SEQUENCE [LARGE SCALE GENOMIC DNA]</scope>
    <source>
        <strain evidence="16">NBRC 105857</strain>
    </source>
</reference>
<dbReference type="EC" id="2.7.13.3" evidence="3"/>
<keyword evidence="9" id="KW-0067">ATP-binding</keyword>
<keyword evidence="5" id="KW-0808">Transferase</keyword>
<proteinExistence type="predicted"/>
<feature type="domain" description="Histidine kinase" evidence="14">
    <location>
        <begin position="157"/>
        <end position="376"/>
    </location>
</feature>
<comment type="caution">
    <text evidence="15">The sequence shown here is derived from an EMBL/GenBank/DDBJ whole genome shotgun (WGS) entry which is preliminary data.</text>
</comment>
<keyword evidence="11" id="KW-0902">Two-component regulatory system</keyword>
<feature type="transmembrane region" description="Helical" evidence="13">
    <location>
        <begin position="28"/>
        <end position="50"/>
    </location>
</feature>
<organism evidence="15 16">
    <name type="scientific">Limnobacter litoralis</name>
    <dbReference type="NCBI Taxonomy" id="481366"/>
    <lineage>
        <taxon>Bacteria</taxon>
        <taxon>Pseudomonadati</taxon>
        <taxon>Pseudomonadota</taxon>
        <taxon>Betaproteobacteria</taxon>
        <taxon>Burkholderiales</taxon>
        <taxon>Burkholderiaceae</taxon>
        <taxon>Limnobacter</taxon>
    </lineage>
</organism>